<dbReference type="InterPro" id="IPR000917">
    <property type="entry name" value="Sulfatase_N"/>
</dbReference>
<keyword evidence="3" id="KW-0732">Signal</keyword>
<protein>
    <submittedName>
        <fullName evidence="5">Sulfatase</fullName>
    </submittedName>
</protein>
<dbReference type="PANTHER" id="PTHR45953:SF1">
    <property type="entry name" value="IDURONATE 2-SULFATASE"/>
    <property type="match status" value="1"/>
</dbReference>
<dbReference type="RefSeq" id="WP_200354275.1">
    <property type="nucleotide sequence ID" value="NZ_JAENIL010000006.1"/>
</dbReference>
<feature type="signal peptide" evidence="3">
    <location>
        <begin position="1"/>
        <end position="22"/>
    </location>
</feature>
<dbReference type="GO" id="GO:0008484">
    <property type="term" value="F:sulfuric ester hydrolase activity"/>
    <property type="evidence" value="ECO:0007669"/>
    <property type="project" value="TreeGrafter"/>
</dbReference>
<dbReference type="GO" id="GO:0005737">
    <property type="term" value="C:cytoplasm"/>
    <property type="evidence" value="ECO:0007669"/>
    <property type="project" value="TreeGrafter"/>
</dbReference>
<evidence type="ECO:0000256" key="3">
    <source>
        <dbReference type="SAM" id="SignalP"/>
    </source>
</evidence>
<accession>A0A934RTB4</accession>
<sequence>MKHTPIFAILLVAFAFTSSLYSDDRPNIILLLTDDQNFRSVGYSGNPQVKTPNIDRLANKGTIFESGYTTTSICMASRAQVMTGMYEYKTGCNFSHGPLTRDKWEKSYPVVLRKNGYYTGFVGKFGFAVREEASNSSYHDNDALPIDSFDEWYGWPAQGKYETAENEFVAQYAEKYPHVTRAVGAVSQDFIKNAAKKDKPFLLSVSFKAPHGPMSPDPMFDEIYADTVWAQPDNYDKNGAAHIPEQAKSGRQYLHINDFEPQNYQKTMRKYNQLIYGIDYAVGMIADELERQGIERETVVLFLTDNGYSLGAHGMGGKVLPYEEPSRSPMFIYDPRHPNAGQRHRVNSVTGNIDMAPTIFELAGLPVPSNMDGKSLLPLLDDPNGSVHDSILLIQAWGNAPTHSLAVVTENYKYINWPFSEGMESHEELYHLTTDRLEMRNQADNPEFKNALDQMRKRYDSSLEKWKAESVETGNYPLFAKIYDRSLSWQDKLEAMDDRTRRMYVDWRAADKKLSAPKKKKKKGKDK</sequence>
<evidence type="ECO:0000256" key="1">
    <source>
        <dbReference type="ARBA" id="ARBA00022723"/>
    </source>
</evidence>
<name>A0A934RTB4_9BACT</name>
<dbReference type="InterPro" id="IPR017850">
    <property type="entry name" value="Alkaline_phosphatase_core_sf"/>
</dbReference>
<dbReference type="GO" id="GO:0046872">
    <property type="term" value="F:metal ion binding"/>
    <property type="evidence" value="ECO:0007669"/>
    <property type="project" value="UniProtKB-KW"/>
</dbReference>
<dbReference type="Proteomes" id="UP000617628">
    <property type="component" value="Unassembled WGS sequence"/>
</dbReference>
<dbReference type="CDD" id="cd16031">
    <property type="entry name" value="G6S_like"/>
    <property type="match status" value="1"/>
</dbReference>
<evidence type="ECO:0000313" key="5">
    <source>
        <dbReference type="EMBL" id="MBK1876058.1"/>
    </source>
</evidence>
<dbReference type="PANTHER" id="PTHR45953">
    <property type="entry name" value="IDURONATE 2-SULFATASE"/>
    <property type="match status" value="1"/>
</dbReference>
<keyword evidence="2" id="KW-0378">Hydrolase</keyword>
<proteinExistence type="predicted"/>
<dbReference type="Gene3D" id="3.40.720.10">
    <property type="entry name" value="Alkaline Phosphatase, subunit A"/>
    <property type="match status" value="1"/>
</dbReference>
<evidence type="ECO:0000259" key="4">
    <source>
        <dbReference type="Pfam" id="PF00884"/>
    </source>
</evidence>
<organism evidence="5 6">
    <name type="scientific">Pelagicoccus mobilis</name>
    <dbReference type="NCBI Taxonomy" id="415221"/>
    <lineage>
        <taxon>Bacteria</taxon>
        <taxon>Pseudomonadati</taxon>
        <taxon>Verrucomicrobiota</taxon>
        <taxon>Opitutia</taxon>
        <taxon>Puniceicoccales</taxon>
        <taxon>Pelagicoccaceae</taxon>
        <taxon>Pelagicoccus</taxon>
    </lineage>
</organism>
<dbReference type="AlphaFoldDB" id="A0A934RTB4"/>
<feature type="chain" id="PRO_5038108842" evidence="3">
    <location>
        <begin position="23"/>
        <end position="527"/>
    </location>
</feature>
<gene>
    <name evidence="5" type="ORF">JIN87_04205</name>
</gene>
<dbReference type="SUPFAM" id="SSF53649">
    <property type="entry name" value="Alkaline phosphatase-like"/>
    <property type="match status" value="1"/>
</dbReference>
<comment type="caution">
    <text evidence="5">The sequence shown here is derived from an EMBL/GenBank/DDBJ whole genome shotgun (WGS) entry which is preliminary data.</text>
</comment>
<keyword evidence="1" id="KW-0479">Metal-binding</keyword>
<keyword evidence="6" id="KW-1185">Reference proteome</keyword>
<reference evidence="5" key="1">
    <citation type="submission" date="2021-01" db="EMBL/GenBank/DDBJ databases">
        <title>Modified the classification status of verrucomicrobia.</title>
        <authorList>
            <person name="Feng X."/>
        </authorList>
    </citation>
    <scope>NUCLEOTIDE SEQUENCE</scope>
    <source>
        <strain evidence="5">KCTC 13126</strain>
    </source>
</reference>
<evidence type="ECO:0000313" key="6">
    <source>
        <dbReference type="Proteomes" id="UP000617628"/>
    </source>
</evidence>
<feature type="domain" description="Sulfatase N-terminal" evidence="4">
    <location>
        <begin position="26"/>
        <end position="364"/>
    </location>
</feature>
<dbReference type="Pfam" id="PF00884">
    <property type="entry name" value="Sulfatase"/>
    <property type="match status" value="1"/>
</dbReference>
<dbReference type="EMBL" id="JAENIL010000006">
    <property type="protein sequence ID" value="MBK1876058.1"/>
    <property type="molecule type" value="Genomic_DNA"/>
</dbReference>
<evidence type="ECO:0000256" key="2">
    <source>
        <dbReference type="ARBA" id="ARBA00022801"/>
    </source>
</evidence>